<gene>
    <name evidence="1" type="ORF">DPMN_113452</name>
    <name evidence="2" type="ORF">DPMN_113454</name>
</gene>
<keyword evidence="3" id="KW-1185">Reference proteome</keyword>
<dbReference type="AlphaFoldDB" id="A0A9D4QR06"/>
<dbReference type="Proteomes" id="UP000828390">
    <property type="component" value="Unassembled WGS sequence"/>
</dbReference>
<protein>
    <submittedName>
        <fullName evidence="2">Uncharacterized protein</fullName>
    </submittedName>
</protein>
<reference evidence="2" key="1">
    <citation type="journal article" date="2019" name="bioRxiv">
        <title>The Genome of the Zebra Mussel, Dreissena polymorpha: A Resource for Invasive Species Research.</title>
        <authorList>
            <person name="McCartney M.A."/>
            <person name="Auch B."/>
            <person name="Kono T."/>
            <person name="Mallez S."/>
            <person name="Zhang Y."/>
            <person name="Obille A."/>
            <person name="Becker A."/>
            <person name="Abrahante J.E."/>
            <person name="Garbe J."/>
            <person name="Badalamenti J.P."/>
            <person name="Herman A."/>
            <person name="Mangelson H."/>
            <person name="Liachko I."/>
            <person name="Sullivan S."/>
            <person name="Sone E.D."/>
            <person name="Koren S."/>
            <person name="Silverstein K.A.T."/>
            <person name="Beckman K.B."/>
            <person name="Gohl D.M."/>
        </authorList>
    </citation>
    <scope>NUCLEOTIDE SEQUENCE</scope>
    <source>
        <strain evidence="2">Duluth1</strain>
        <tissue evidence="2">Whole animal</tissue>
    </source>
</reference>
<name>A0A9D4QR06_DREPO</name>
<dbReference type="EMBL" id="JAIWYP010000004">
    <property type="protein sequence ID" value="KAH3840013.1"/>
    <property type="molecule type" value="Genomic_DNA"/>
</dbReference>
<sequence length="150" mass="16268">MITSQAICSAVVINMLEETTNMSNTPKNLGTQSYRINECDKQSCLSMGPLAVNSSVSEVKIYLLCRAFFSSTCTMPSSTTRLTFVGGPNFQDADVLSLGGGCFDWAESLEELHFHGIRAGVNESSRVIAPLPKLENLPIILCLTTRCGRP</sequence>
<organism evidence="2 3">
    <name type="scientific">Dreissena polymorpha</name>
    <name type="common">Zebra mussel</name>
    <name type="synonym">Mytilus polymorpha</name>
    <dbReference type="NCBI Taxonomy" id="45954"/>
    <lineage>
        <taxon>Eukaryota</taxon>
        <taxon>Metazoa</taxon>
        <taxon>Spiralia</taxon>
        <taxon>Lophotrochozoa</taxon>
        <taxon>Mollusca</taxon>
        <taxon>Bivalvia</taxon>
        <taxon>Autobranchia</taxon>
        <taxon>Heteroconchia</taxon>
        <taxon>Euheterodonta</taxon>
        <taxon>Imparidentia</taxon>
        <taxon>Neoheterodontei</taxon>
        <taxon>Myida</taxon>
        <taxon>Dreissenoidea</taxon>
        <taxon>Dreissenidae</taxon>
        <taxon>Dreissena</taxon>
    </lineage>
</organism>
<evidence type="ECO:0000313" key="2">
    <source>
        <dbReference type="EMBL" id="KAH3840013.1"/>
    </source>
</evidence>
<evidence type="ECO:0000313" key="3">
    <source>
        <dbReference type="Proteomes" id="UP000828390"/>
    </source>
</evidence>
<evidence type="ECO:0000313" key="1">
    <source>
        <dbReference type="EMBL" id="KAH3840011.1"/>
    </source>
</evidence>
<dbReference type="EMBL" id="JAIWYP010000004">
    <property type="protein sequence ID" value="KAH3840011.1"/>
    <property type="molecule type" value="Genomic_DNA"/>
</dbReference>
<proteinExistence type="predicted"/>
<reference evidence="2" key="2">
    <citation type="submission" date="2020-11" db="EMBL/GenBank/DDBJ databases">
        <authorList>
            <person name="McCartney M.A."/>
            <person name="Auch B."/>
            <person name="Kono T."/>
            <person name="Mallez S."/>
            <person name="Becker A."/>
            <person name="Gohl D.M."/>
            <person name="Silverstein K.A.T."/>
            <person name="Koren S."/>
            <person name="Bechman K.B."/>
            <person name="Herman A."/>
            <person name="Abrahante J.E."/>
            <person name="Garbe J."/>
        </authorList>
    </citation>
    <scope>NUCLEOTIDE SEQUENCE</scope>
    <source>
        <strain evidence="2">Duluth1</strain>
        <tissue evidence="2">Whole animal</tissue>
    </source>
</reference>
<accession>A0A9D4QR06</accession>
<comment type="caution">
    <text evidence="2">The sequence shown here is derived from an EMBL/GenBank/DDBJ whole genome shotgun (WGS) entry which is preliminary data.</text>
</comment>